<evidence type="ECO:0000313" key="3">
    <source>
        <dbReference type="EMBL" id="MDO7253382.1"/>
    </source>
</evidence>
<accession>A0AA90PTP0</accession>
<dbReference type="Pfam" id="PF01551">
    <property type="entry name" value="Peptidase_M23"/>
    <property type="match status" value="1"/>
</dbReference>
<dbReference type="InterPro" id="IPR011055">
    <property type="entry name" value="Dup_hybrid_motif"/>
</dbReference>
<evidence type="ECO:0000256" key="1">
    <source>
        <dbReference type="SAM" id="Coils"/>
    </source>
</evidence>
<feature type="coiled-coil region" evidence="1">
    <location>
        <begin position="147"/>
        <end position="262"/>
    </location>
</feature>
<dbReference type="CDD" id="cd12797">
    <property type="entry name" value="M23_peptidase"/>
    <property type="match status" value="1"/>
</dbReference>
<feature type="coiled-coil region" evidence="1">
    <location>
        <begin position="49"/>
        <end position="118"/>
    </location>
</feature>
<dbReference type="EMBL" id="JAUYZK010000008">
    <property type="protein sequence ID" value="MDP2539354.1"/>
    <property type="molecule type" value="Genomic_DNA"/>
</dbReference>
<dbReference type="EMBL" id="JAUPEV010000008">
    <property type="protein sequence ID" value="MDO7253382.1"/>
    <property type="molecule type" value="Genomic_DNA"/>
</dbReference>
<evidence type="ECO:0000259" key="2">
    <source>
        <dbReference type="Pfam" id="PF01551"/>
    </source>
</evidence>
<dbReference type="RefSeq" id="WP_305517227.1">
    <property type="nucleotide sequence ID" value="NZ_JAUPEV010000008.1"/>
</dbReference>
<sequence>MNLRIVFLTLFVSIFLFGAGIDDIDKNIDANKSKLQKKDKEKIQISNILNTLGNTINQKHNQIKQLNTQIQNVQKNINKNQSENSTQEKALNSYKKSLQEFEKKKKSIEDSISNILIKDMAFIMVLNHQSPISPDDIILQEIFKSLNKDSKQKIEELTKQQESINLQISQITSNMNKISVFINNQKDKKQKLQSMILEQKKLMANLKSELDSYDKKLRDIDNERKSLDNILSNLNILKQTKEKELLAKKAKEEAQKQQAKAKSNPVDSNQLIAPIDVKQVANSYQSISTTKYKGPKTISPISSYKVEQKFGPYFDPVYKLKVFNESVTLLSNVKNALVRNIFDGKVVYAKEVPILKKVVIIEHANQMHTIYSQLDKIAPTIKPGLRIKKGYVIGRVDSRLGFEVTQKDKHIDPMEIILPSK</sequence>
<feature type="domain" description="M23ase beta-sheet core" evidence="2">
    <location>
        <begin position="334"/>
        <end position="413"/>
    </location>
</feature>
<name>A0AA90PTP0_9HELI</name>
<evidence type="ECO:0000313" key="5">
    <source>
        <dbReference type="Proteomes" id="UP001177258"/>
    </source>
</evidence>
<evidence type="ECO:0000313" key="6">
    <source>
        <dbReference type="Proteomes" id="UP001240777"/>
    </source>
</evidence>
<proteinExistence type="predicted"/>
<keyword evidence="6" id="KW-1185">Reference proteome</keyword>
<reference evidence="4 6" key="1">
    <citation type="submission" date="2023-07" db="EMBL/GenBank/DDBJ databases">
        <title>Unpublished Manusciprt.</title>
        <authorList>
            <person name="Aydin F."/>
            <person name="Tarhane S."/>
            <person name="Saticioglu I.B."/>
            <person name="Karakaya E."/>
            <person name="Abay S."/>
            <person name="Guran O."/>
            <person name="Bozkurt E."/>
            <person name="Uzum N."/>
            <person name="Olgun K."/>
            <person name="Jablonski D."/>
        </authorList>
    </citation>
    <scope>NUCLEOTIDE SEQUENCE</scope>
    <source>
        <strain evidence="6">faydin-H75</strain>
        <strain evidence="4">Faydin-H76</strain>
    </source>
</reference>
<organism evidence="4 5">
    <name type="scientific">Helicobacter cappadocius</name>
    <dbReference type="NCBI Taxonomy" id="3063998"/>
    <lineage>
        <taxon>Bacteria</taxon>
        <taxon>Pseudomonadati</taxon>
        <taxon>Campylobacterota</taxon>
        <taxon>Epsilonproteobacteria</taxon>
        <taxon>Campylobacterales</taxon>
        <taxon>Helicobacteraceae</taxon>
        <taxon>Helicobacter</taxon>
    </lineage>
</organism>
<evidence type="ECO:0000313" key="4">
    <source>
        <dbReference type="EMBL" id="MDP2539354.1"/>
    </source>
</evidence>
<dbReference type="Gene3D" id="2.70.70.10">
    <property type="entry name" value="Glucose Permease (Domain IIA)"/>
    <property type="match status" value="1"/>
</dbReference>
<dbReference type="Proteomes" id="UP001177258">
    <property type="component" value="Unassembled WGS sequence"/>
</dbReference>
<keyword evidence="1" id="KW-0175">Coiled coil</keyword>
<reference evidence="3" key="2">
    <citation type="submission" date="2023-07" db="EMBL/GenBank/DDBJ databases">
        <authorList>
            <person name="Aydin F."/>
            <person name="Tarhane S."/>
            <person name="Saticioglu I.B."/>
            <person name="Karakaya E."/>
            <person name="Abay S."/>
            <person name="Guran O."/>
            <person name="Bozkurt E."/>
            <person name="Uzum N."/>
            <person name="Olgun K."/>
            <person name="Jablonski D."/>
        </authorList>
    </citation>
    <scope>NUCLEOTIDE SEQUENCE</scope>
    <source>
        <strain evidence="3">Faydin-H75</strain>
    </source>
</reference>
<dbReference type="SUPFAM" id="SSF51261">
    <property type="entry name" value="Duplicated hybrid motif"/>
    <property type="match status" value="1"/>
</dbReference>
<comment type="caution">
    <text evidence="4">The sequence shown here is derived from an EMBL/GenBank/DDBJ whole genome shotgun (WGS) entry which is preliminary data.</text>
</comment>
<dbReference type="AlphaFoldDB" id="A0AA90PTP0"/>
<reference evidence="3 5" key="3">
    <citation type="journal article" date="2024" name="Syst. Appl. Microbiol.">
        <title>Helicobacter cappadocius sp. nov., from lizards: The first psychrotrophic Helicobacter species.</title>
        <authorList>
            <person name="Aydin F."/>
            <person name="Tarhane S."/>
            <person name="Karakaya E."/>
            <person name="Abay S."/>
            <person name="Kayman T."/>
            <person name="Guran O."/>
            <person name="Bozkurt E."/>
            <person name="Uzum N."/>
            <person name="Avci A."/>
            <person name="Olgun K."/>
            <person name="Jablonski D."/>
            <person name="Guran C."/>
            <person name="Burcin Saticioglu I."/>
        </authorList>
    </citation>
    <scope>NUCLEOTIDE SEQUENCE [LARGE SCALE GENOMIC DNA]</scope>
    <source>
        <strain evidence="3">Faydin-H75</strain>
        <strain evidence="5">faydin-H76</strain>
    </source>
</reference>
<dbReference type="InterPro" id="IPR016047">
    <property type="entry name" value="M23ase_b-sheet_dom"/>
</dbReference>
<protein>
    <submittedName>
        <fullName evidence="4">Peptidoglycan DD-metalloendopeptidase family protein</fullName>
    </submittedName>
</protein>
<dbReference type="Proteomes" id="UP001240777">
    <property type="component" value="Unassembled WGS sequence"/>
</dbReference>
<gene>
    <name evidence="3" type="ORF">Q5I04_05595</name>
    <name evidence="4" type="ORF">Q5I06_06170</name>
</gene>